<evidence type="ECO:0000313" key="6">
    <source>
        <dbReference type="Proteomes" id="UP000243719"/>
    </source>
</evidence>
<keyword evidence="2" id="KW-0378">Hydrolase</keyword>
<dbReference type="InterPro" id="IPR010016">
    <property type="entry name" value="PxpB"/>
</dbReference>
<dbReference type="STRING" id="1770053.SAMN05216551_101186"/>
<name>A0A1H2PJW8_9BURK</name>
<gene>
    <name evidence="5" type="ORF">SAMN05216551_101186</name>
</gene>
<dbReference type="PANTHER" id="PTHR34698">
    <property type="entry name" value="5-OXOPROLINASE SUBUNIT B"/>
    <property type="match status" value="1"/>
</dbReference>
<dbReference type="OrthoDB" id="9778567at2"/>
<evidence type="ECO:0000256" key="2">
    <source>
        <dbReference type="ARBA" id="ARBA00022801"/>
    </source>
</evidence>
<evidence type="ECO:0000256" key="1">
    <source>
        <dbReference type="ARBA" id="ARBA00022741"/>
    </source>
</evidence>
<protein>
    <submittedName>
        <fullName evidence="5">Sensor histidine kinase inhibitor, KipI family</fullName>
    </submittedName>
</protein>
<feature type="domain" description="Carboxyltransferase" evidence="4">
    <location>
        <begin position="4"/>
        <end position="203"/>
    </location>
</feature>
<evidence type="ECO:0000259" key="4">
    <source>
        <dbReference type="SMART" id="SM00796"/>
    </source>
</evidence>
<accession>A0A1H2PJW8</accession>
<dbReference type="Pfam" id="PF02682">
    <property type="entry name" value="CT_C_D"/>
    <property type="match status" value="1"/>
</dbReference>
<dbReference type="InterPro" id="IPR029000">
    <property type="entry name" value="Cyclophilin-like_dom_sf"/>
</dbReference>
<sequence>MTEPVFYPLGEAAFVCSAPPPATYACQTRMLALARSARGWDNVVDVVPGMNNVTVVFDPLAIEADIVEARMRDAWRQSASADAVQGELRRVPVHYGGDAGPDLDDVARHAGLSVTDTIALHASVEYTVFFVGFQPGFAYLGGLDARLHMARRANPRLRVPAGTVAIGGAQTGIYPAQSPGGWQLLGRTDVALFDPDADAPTFLKPGDRVRFEAVGDQPC</sequence>
<dbReference type="GO" id="GO:0016787">
    <property type="term" value="F:hydrolase activity"/>
    <property type="evidence" value="ECO:0007669"/>
    <property type="project" value="UniProtKB-KW"/>
</dbReference>
<dbReference type="SUPFAM" id="SSF160467">
    <property type="entry name" value="PH0987 N-terminal domain-like"/>
    <property type="match status" value="1"/>
</dbReference>
<dbReference type="Gene3D" id="2.40.100.10">
    <property type="entry name" value="Cyclophilin-like"/>
    <property type="match status" value="1"/>
</dbReference>
<keyword evidence="1" id="KW-0547">Nucleotide-binding</keyword>
<evidence type="ECO:0000313" key="5">
    <source>
        <dbReference type="EMBL" id="SDV46230.1"/>
    </source>
</evidence>
<dbReference type="AlphaFoldDB" id="A0A1H2PJW8"/>
<dbReference type="NCBIfam" id="TIGR00370">
    <property type="entry name" value="5-oxoprolinase subunit PxpB"/>
    <property type="match status" value="1"/>
</dbReference>
<evidence type="ECO:0000256" key="3">
    <source>
        <dbReference type="ARBA" id="ARBA00022840"/>
    </source>
</evidence>
<keyword evidence="6" id="KW-1185">Reference proteome</keyword>
<dbReference type="GO" id="GO:0005524">
    <property type="term" value="F:ATP binding"/>
    <property type="evidence" value="ECO:0007669"/>
    <property type="project" value="UniProtKB-KW"/>
</dbReference>
<organism evidence="5 6">
    <name type="scientific">Chitinasiproducens palmae</name>
    <dbReference type="NCBI Taxonomy" id="1770053"/>
    <lineage>
        <taxon>Bacteria</taxon>
        <taxon>Pseudomonadati</taxon>
        <taxon>Pseudomonadota</taxon>
        <taxon>Betaproteobacteria</taxon>
        <taxon>Burkholderiales</taxon>
        <taxon>Burkholderiaceae</taxon>
        <taxon>Chitinasiproducens</taxon>
    </lineage>
</organism>
<reference evidence="6" key="1">
    <citation type="submission" date="2016-09" db="EMBL/GenBank/DDBJ databases">
        <authorList>
            <person name="Varghese N."/>
            <person name="Submissions S."/>
        </authorList>
    </citation>
    <scope>NUCLEOTIDE SEQUENCE [LARGE SCALE GENOMIC DNA]</scope>
    <source>
        <strain evidence="6">JS23</strain>
    </source>
</reference>
<dbReference type="RefSeq" id="WP_091903646.1">
    <property type="nucleotide sequence ID" value="NZ_FNLO01000001.1"/>
</dbReference>
<dbReference type="EMBL" id="FNLO01000001">
    <property type="protein sequence ID" value="SDV46230.1"/>
    <property type="molecule type" value="Genomic_DNA"/>
</dbReference>
<proteinExistence type="predicted"/>
<dbReference type="SMART" id="SM00796">
    <property type="entry name" value="AHS1"/>
    <property type="match status" value="1"/>
</dbReference>
<dbReference type="PANTHER" id="PTHR34698:SF2">
    <property type="entry name" value="5-OXOPROLINASE SUBUNIT B"/>
    <property type="match status" value="1"/>
</dbReference>
<dbReference type="SUPFAM" id="SSF50891">
    <property type="entry name" value="Cyclophilin-like"/>
    <property type="match status" value="1"/>
</dbReference>
<keyword evidence="3" id="KW-0067">ATP-binding</keyword>
<dbReference type="Gene3D" id="3.30.1360.40">
    <property type="match status" value="1"/>
</dbReference>
<dbReference type="InterPro" id="IPR003833">
    <property type="entry name" value="CT_C_D"/>
</dbReference>
<dbReference type="Proteomes" id="UP000243719">
    <property type="component" value="Unassembled WGS sequence"/>
</dbReference>